<feature type="compositionally biased region" description="Polar residues" evidence="1">
    <location>
        <begin position="432"/>
        <end position="445"/>
    </location>
</feature>
<feature type="compositionally biased region" description="Polar residues" evidence="1">
    <location>
        <begin position="412"/>
        <end position="421"/>
    </location>
</feature>
<evidence type="ECO:0000256" key="1">
    <source>
        <dbReference type="SAM" id="MobiDB-lite"/>
    </source>
</evidence>
<feature type="region of interest" description="Disordered" evidence="1">
    <location>
        <begin position="65"/>
        <end position="84"/>
    </location>
</feature>
<proteinExistence type="predicted"/>
<dbReference type="AlphaFoldDB" id="A0A9D2XSM2"/>
<dbReference type="OrthoDB" id="9898538at2759"/>
<accession>A0A9D2XSM2</accession>
<dbReference type="KEGG" id="nfu:107384996"/>
<protein>
    <recommendedName>
        <fullName evidence="4">Specifically androgen-regulated gene protein</fullName>
    </recommendedName>
</protein>
<feature type="compositionally biased region" description="Acidic residues" evidence="1">
    <location>
        <begin position="65"/>
        <end position="75"/>
    </location>
</feature>
<evidence type="ECO:0000313" key="2">
    <source>
        <dbReference type="EMBL" id="KAF7207627.1"/>
    </source>
</evidence>
<dbReference type="PANTHER" id="PTHR21555">
    <property type="entry name" value="SPECIFICALLY ANDROGEN-REGULATED GENE PROTEIN"/>
    <property type="match status" value="1"/>
</dbReference>
<dbReference type="Pfam" id="PF15385">
    <property type="entry name" value="SARG"/>
    <property type="match status" value="1"/>
</dbReference>
<evidence type="ECO:0000313" key="3">
    <source>
        <dbReference type="Proteomes" id="UP000822369"/>
    </source>
</evidence>
<dbReference type="Proteomes" id="UP000822369">
    <property type="component" value="Chromosome 14"/>
</dbReference>
<feature type="compositionally biased region" description="Low complexity" evidence="1">
    <location>
        <begin position="350"/>
        <end position="367"/>
    </location>
</feature>
<feature type="compositionally biased region" description="Basic residues" evidence="1">
    <location>
        <begin position="368"/>
        <end position="381"/>
    </location>
</feature>
<dbReference type="PANTHER" id="PTHR21555:SF1">
    <property type="entry name" value="SPECIFICALLY ANDROGEN-REGULATED GENE PROTEIN"/>
    <property type="match status" value="1"/>
</dbReference>
<reference evidence="2" key="1">
    <citation type="submission" date="2020-03" db="EMBL/GenBank/DDBJ databases">
        <title>Intra-Species Differences in Population Size shape Life History and Genome Evolution.</title>
        <authorList>
            <person name="Willemsen D."/>
            <person name="Cui R."/>
            <person name="Valenzano D.R."/>
        </authorList>
    </citation>
    <scope>NUCLEOTIDE SEQUENCE</scope>
    <source>
        <strain evidence="2">GRZ</strain>
        <tissue evidence="2">Whole</tissue>
    </source>
</reference>
<gene>
    <name evidence="2" type="ORF">G4P62_009856</name>
</gene>
<name>A0A9D2XSM2_NOTFU</name>
<organism evidence="2 3">
    <name type="scientific">Nothobranchius furzeri</name>
    <name type="common">Turquoise killifish</name>
    <dbReference type="NCBI Taxonomy" id="105023"/>
    <lineage>
        <taxon>Eukaryota</taxon>
        <taxon>Metazoa</taxon>
        <taxon>Chordata</taxon>
        <taxon>Craniata</taxon>
        <taxon>Vertebrata</taxon>
        <taxon>Euteleostomi</taxon>
        <taxon>Actinopterygii</taxon>
        <taxon>Neopterygii</taxon>
        <taxon>Teleostei</taxon>
        <taxon>Neoteleostei</taxon>
        <taxon>Acanthomorphata</taxon>
        <taxon>Ovalentaria</taxon>
        <taxon>Atherinomorphae</taxon>
        <taxon>Cyprinodontiformes</taxon>
        <taxon>Nothobranchiidae</taxon>
        <taxon>Nothobranchius</taxon>
    </lineage>
</organism>
<feature type="region of interest" description="Disordered" evidence="1">
    <location>
        <begin position="1"/>
        <end position="25"/>
    </location>
</feature>
<feature type="compositionally biased region" description="Polar residues" evidence="1">
    <location>
        <begin position="390"/>
        <end position="402"/>
    </location>
</feature>
<feature type="region of interest" description="Disordered" evidence="1">
    <location>
        <begin position="319"/>
        <end position="447"/>
    </location>
</feature>
<evidence type="ECO:0008006" key="4">
    <source>
        <dbReference type="Google" id="ProtNLM"/>
    </source>
</evidence>
<sequence length="474" mass="51417">MPKSDTWPGGTALETMNGMDSAGSCDSVVSANSGFSDDSLEHLSAEEKACLMFLEETIDSLDIEEDSGLSNDEPDQLPSPGNITTKLADLSASMSKSKLSSSEKPVSDQPFKKSVKSIHMQSYLVPTPLVVANCSLVPSDKPVNCADKSVFLKPHFTSKINKLTSNYNQKPATTPVPFEVNVVTPPSAKPRDCSVKTAEGPLPRGPLSYDALVHLRRNASTKKTPLCPTIDHTIDLNKQCTPMEFPNLENLQKSAKSHPEVLKSKTGPPAVAPKPKTVPANIRKKTQNEDILHSVKHATNPQLVRLEALQKLGLLKDKERESAAAATPPPTKSHSFLDPAFSSNTRGPLSCNPTRSPSFSSSQTSTKHTNRNVKGHVHFHPNYRDDQEPGSASQHPAQTSRLKTAGLERSVSLDSYTNYSEPQHIPSDKSVKTTNTTQPSDSKPTNLMGYTVMVVPGMGQDRKEALRKLGLLKD</sequence>
<comment type="caution">
    <text evidence="2">The sequence shown here is derived from an EMBL/GenBank/DDBJ whole genome shotgun (WGS) entry which is preliminary data.</text>
</comment>
<dbReference type="InterPro" id="IPR026152">
    <property type="entry name" value="SARG"/>
</dbReference>
<dbReference type="EMBL" id="JAAVVJ010000014">
    <property type="protein sequence ID" value="KAF7207627.1"/>
    <property type="molecule type" value="Genomic_DNA"/>
</dbReference>
<dbReference type="OMA" id="NGMESAG"/>